<evidence type="ECO:0000313" key="9">
    <source>
        <dbReference type="Proteomes" id="UP000663836"/>
    </source>
</evidence>
<evidence type="ECO:0000313" key="7">
    <source>
        <dbReference type="EMBL" id="CAF3903658.1"/>
    </source>
</evidence>
<dbReference type="EMBL" id="CAJNOO010002055">
    <property type="protein sequence ID" value="CAF1231139.1"/>
    <property type="molecule type" value="Genomic_DNA"/>
</dbReference>
<reference evidence="6" key="1">
    <citation type="submission" date="2021-02" db="EMBL/GenBank/DDBJ databases">
        <authorList>
            <person name="Nowell W R."/>
        </authorList>
    </citation>
    <scope>NUCLEOTIDE SEQUENCE</scope>
</reference>
<organism evidence="6 9">
    <name type="scientific">Rotaria sordida</name>
    <dbReference type="NCBI Taxonomy" id="392033"/>
    <lineage>
        <taxon>Eukaryota</taxon>
        <taxon>Metazoa</taxon>
        <taxon>Spiralia</taxon>
        <taxon>Gnathifera</taxon>
        <taxon>Rotifera</taxon>
        <taxon>Eurotatoria</taxon>
        <taxon>Bdelloidea</taxon>
        <taxon>Philodinida</taxon>
        <taxon>Philodinidae</taxon>
        <taxon>Rotaria</taxon>
    </lineage>
</organism>
<dbReference type="Proteomes" id="UP000663854">
    <property type="component" value="Unassembled WGS sequence"/>
</dbReference>
<dbReference type="Proteomes" id="UP000663889">
    <property type="component" value="Unassembled WGS sequence"/>
</dbReference>
<evidence type="ECO:0000313" key="1">
    <source>
        <dbReference type="EMBL" id="CAF1218023.1"/>
    </source>
</evidence>
<proteinExistence type="predicted"/>
<dbReference type="EMBL" id="CAJOAX010004388">
    <property type="protein sequence ID" value="CAF3903658.1"/>
    <property type="molecule type" value="Genomic_DNA"/>
</dbReference>
<evidence type="ECO:0000313" key="2">
    <source>
        <dbReference type="EMBL" id="CAF1231139.1"/>
    </source>
</evidence>
<evidence type="ECO:0000313" key="4">
    <source>
        <dbReference type="EMBL" id="CAF1377335.1"/>
    </source>
</evidence>
<comment type="caution">
    <text evidence="6">The sequence shown here is derived from an EMBL/GenBank/DDBJ whole genome shotgun (WGS) entry which is preliminary data.</text>
</comment>
<dbReference type="Proteomes" id="UP000663870">
    <property type="component" value="Unassembled WGS sequence"/>
</dbReference>
<evidence type="ECO:0000313" key="6">
    <source>
        <dbReference type="EMBL" id="CAF3785363.1"/>
    </source>
</evidence>
<evidence type="ECO:0000313" key="8">
    <source>
        <dbReference type="EMBL" id="CAF3911730.1"/>
    </source>
</evidence>
<dbReference type="EMBL" id="CAJOBD010001301">
    <property type="protein sequence ID" value="CAF3785363.1"/>
    <property type="molecule type" value="Genomic_DNA"/>
</dbReference>
<keyword evidence="10" id="KW-1185">Reference proteome</keyword>
<dbReference type="Proteomes" id="UP000663874">
    <property type="component" value="Unassembled WGS sequence"/>
</dbReference>
<gene>
    <name evidence="8" type="ORF">FNK824_LOCUS21131</name>
    <name evidence="6" type="ORF">JBS370_LOCUS14443</name>
    <name evidence="5" type="ORF">JXQ802_LOCUS49800</name>
    <name evidence="7" type="ORF">OTI717_LOCUS23919</name>
    <name evidence="4" type="ORF">PYM288_LOCUS33672</name>
    <name evidence="2" type="ORF">RFH988_LOCUS26173</name>
    <name evidence="3" type="ORF">SEV965_LOCUS25248</name>
    <name evidence="1" type="ORF">ZHD862_LOCUS23722</name>
</gene>
<evidence type="ECO:0000313" key="3">
    <source>
        <dbReference type="EMBL" id="CAF1280897.1"/>
    </source>
</evidence>
<dbReference type="EMBL" id="CAJOBE010004009">
    <property type="protein sequence ID" value="CAF3911730.1"/>
    <property type="molecule type" value="Genomic_DNA"/>
</dbReference>
<dbReference type="EMBL" id="CAJNOU010002015">
    <property type="protein sequence ID" value="CAF1280897.1"/>
    <property type="molecule type" value="Genomic_DNA"/>
</dbReference>
<evidence type="ECO:0000313" key="10">
    <source>
        <dbReference type="Proteomes" id="UP000663870"/>
    </source>
</evidence>
<dbReference type="Proteomes" id="UP000663882">
    <property type="component" value="Unassembled WGS sequence"/>
</dbReference>
<protein>
    <submittedName>
        <fullName evidence="6">Uncharacterized protein</fullName>
    </submittedName>
</protein>
<dbReference type="EMBL" id="CAJNOH010004698">
    <property type="protein sequence ID" value="CAF1377335.1"/>
    <property type="molecule type" value="Genomic_DNA"/>
</dbReference>
<dbReference type="EMBL" id="CAJNOT010001562">
    <property type="protein sequence ID" value="CAF1218023.1"/>
    <property type="molecule type" value="Genomic_DNA"/>
</dbReference>
<dbReference type="Proteomes" id="UP000663823">
    <property type="component" value="Unassembled WGS sequence"/>
</dbReference>
<dbReference type="Proteomes" id="UP000663836">
    <property type="component" value="Unassembled WGS sequence"/>
</dbReference>
<evidence type="ECO:0000313" key="5">
    <source>
        <dbReference type="EMBL" id="CAF1614546.1"/>
    </source>
</evidence>
<dbReference type="AlphaFoldDB" id="A0A819AZ32"/>
<accession>A0A819AZ32</accession>
<name>A0A819AZ32_9BILA</name>
<sequence length="76" mass="8803">MYAFRPGSIKKHILSRSSSFTLSCTESLNENSKSTANFRHHELLQIQRKIRPMLSHPLNIENNNQSHLPIIPHNIK</sequence>
<dbReference type="Proteomes" id="UP000663864">
    <property type="component" value="Unassembled WGS sequence"/>
</dbReference>
<dbReference type="EMBL" id="CAJNOL010006145">
    <property type="protein sequence ID" value="CAF1614546.1"/>
    <property type="molecule type" value="Genomic_DNA"/>
</dbReference>